<reference evidence="3 4" key="1">
    <citation type="submission" date="2019-11" db="EMBL/GenBank/DDBJ databases">
        <title>Novel Deefgea species.</title>
        <authorList>
            <person name="Han J.-H."/>
        </authorList>
    </citation>
    <scope>NUCLEOTIDE SEQUENCE [LARGE SCALE GENOMIC DNA]</scope>
    <source>
        <strain evidence="3 4">LMG 24817</strain>
    </source>
</reference>
<dbReference type="Proteomes" id="UP001195660">
    <property type="component" value="Unassembled WGS sequence"/>
</dbReference>
<dbReference type="EMBL" id="WOFE01000001">
    <property type="protein sequence ID" value="MBM5570543.1"/>
    <property type="molecule type" value="Genomic_DNA"/>
</dbReference>
<keyword evidence="1" id="KW-0862">Zinc</keyword>
<sequence length="380" mass="43367">MGYLVLWDTIDPGNSGGSVPTPDSPWTGHVIVPEKFACLHCQAQFATKDELFEHRFNEHPYRRPVLFYQGRELNNPREDIYHVIAADDFDFKQADWLELEGERVSEAVLRHFLTQQRQKIVKIRLVNEGLSSEYELKIHVADLAELAQVDELFFTLLDQVNLSVLAVDQFVKACRKFNTVLAYVDGLSHYIYAILAKDQTGGTQLRRDQAKGRMSRALEVLKRFDTPLARAICGVINFNLNCFSAGSTLEHAPKLQQAMQWFHHLQTQVPNLAKPTGIGVIDQGLKLPLDRFTDSILNWVLMPLERQAEQLDLIVQSKRDSAHFDEDKLKLSMLLSQIYLFMHDYAPAKHQARGSMNDPAFGAWAQAVLDQCETMNEKQT</sequence>
<dbReference type="InterPro" id="IPR013087">
    <property type="entry name" value="Znf_C2H2_type"/>
</dbReference>
<protein>
    <recommendedName>
        <fullName evidence="2">C2H2-type domain-containing protein</fullName>
    </recommendedName>
</protein>
<keyword evidence="1" id="KW-0479">Metal-binding</keyword>
<feature type="domain" description="C2H2-type" evidence="2">
    <location>
        <begin position="36"/>
        <end position="64"/>
    </location>
</feature>
<comment type="caution">
    <text evidence="3">The sequence shown here is derived from an EMBL/GenBank/DDBJ whole genome shotgun (WGS) entry which is preliminary data.</text>
</comment>
<evidence type="ECO:0000313" key="4">
    <source>
        <dbReference type="Proteomes" id="UP001195660"/>
    </source>
</evidence>
<keyword evidence="4" id="KW-1185">Reference proteome</keyword>
<dbReference type="RefSeq" id="WP_203569838.1">
    <property type="nucleotide sequence ID" value="NZ_WOFE01000001.1"/>
</dbReference>
<keyword evidence="1" id="KW-0863">Zinc-finger</keyword>
<organism evidence="3 4">
    <name type="scientific">Deefgea chitinilytica</name>
    <dbReference type="NCBI Taxonomy" id="570276"/>
    <lineage>
        <taxon>Bacteria</taxon>
        <taxon>Pseudomonadati</taxon>
        <taxon>Pseudomonadota</taxon>
        <taxon>Betaproteobacteria</taxon>
        <taxon>Neisseriales</taxon>
        <taxon>Chitinibacteraceae</taxon>
        <taxon>Deefgea</taxon>
    </lineage>
</organism>
<evidence type="ECO:0000259" key="2">
    <source>
        <dbReference type="PROSITE" id="PS50157"/>
    </source>
</evidence>
<dbReference type="PROSITE" id="PS50157">
    <property type="entry name" value="ZINC_FINGER_C2H2_2"/>
    <property type="match status" value="1"/>
</dbReference>
<gene>
    <name evidence="3" type="ORF">GM173_03000</name>
</gene>
<evidence type="ECO:0000256" key="1">
    <source>
        <dbReference type="PROSITE-ProRule" id="PRU00042"/>
    </source>
</evidence>
<accession>A0ABS2C8S7</accession>
<name>A0ABS2C8S7_9NEIS</name>
<proteinExistence type="predicted"/>
<dbReference type="PROSITE" id="PS00028">
    <property type="entry name" value="ZINC_FINGER_C2H2_1"/>
    <property type="match status" value="1"/>
</dbReference>
<evidence type="ECO:0000313" key="3">
    <source>
        <dbReference type="EMBL" id="MBM5570543.1"/>
    </source>
</evidence>